<dbReference type="Pfam" id="PF02953">
    <property type="entry name" value="zf-Tim10_DDP"/>
    <property type="match status" value="1"/>
</dbReference>
<dbReference type="InterPro" id="IPR035427">
    <property type="entry name" value="Tim10-like_dom_sf"/>
</dbReference>
<proteinExistence type="predicted"/>
<dbReference type="SUPFAM" id="SSF144122">
    <property type="entry name" value="Tim10-like"/>
    <property type="match status" value="1"/>
</dbReference>
<evidence type="ECO:0000313" key="3">
    <source>
        <dbReference type="Ensembl" id="ENSACCP00020020247.1"/>
    </source>
</evidence>
<keyword evidence="4" id="KW-1185">Reference proteome</keyword>
<protein>
    <submittedName>
        <fullName evidence="3">Translocase of inner mitochondrial membrane 13</fullName>
    </submittedName>
</protein>
<gene>
    <name evidence="3" type="primary">TIMM13</name>
</gene>
<dbReference type="Gene3D" id="1.10.287.810">
    <property type="entry name" value="Mitochondrial import inner membrane translocase subunit tim13 like domains"/>
    <property type="match status" value="1"/>
</dbReference>
<dbReference type="InterPro" id="IPR004217">
    <property type="entry name" value="Tim10-like"/>
</dbReference>
<evidence type="ECO:0000313" key="4">
    <source>
        <dbReference type="Proteomes" id="UP000472275"/>
    </source>
</evidence>
<feature type="region of interest" description="Disordered" evidence="1">
    <location>
        <begin position="64"/>
        <end position="85"/>
    </location>
</feature>
<dbReference type="Proteomes" id="UP000472275">
    <property type="component" value="Chromosome 12"/>
</dbReference>
<reference evidence="3" key="2">
    <citation type="submission" date="2025-09" db="UniProtKB">
        <authorList>
            <consortium name="Ensembl"/>
        </authorList>
    </citation>
    <scope>IDENTIFICATION</scope>
</reference>
<organism evidence="3 4">
    <name type="scientific">Aquila chrysaetos chrysaetos</name>
    <dbReference type="NCBI Taxonomy" id="223781"/>
    <lineage>
        <taxon>Eukaryota</taxon>
        <taxon>Metazoa</taxon>
        <taxon>Chordata</taxon>
        <taxon>Craniata</taxon>
        <taxon>Vertebrata</taxon>
        <taxon>Euteleostomi</taxon>
        <taxon>Archelosauria</taxon>
        <taxon>Archosauria</taxon>
        <taxon>Dinosauria</taxon>
        <taxon>Saurischia</taxon>
        <taxon>Theropoda</taxon>
        <taxon>Coelurosauria</taxon>
        <taxon>Aves</taxon>
        <taxon>Neognathae</taxon>
        <taxon>Neoaves</taxon>
        <taxon>Telluraves</taxon>
        <taxon>Accipitrimorphae</taxon>
        <taxon>Accipitriformes</taxon>
        <taxon>Accipitridae</taxon>
        <taxon>Accipitrinae</taxon>
        <taxon>Aquila</taxon>
    </lineage>
</organism>
<dbReference type="AlphaFoldDB" id="A0A663F714"/>
<dbReference type="Ensembl" id="ENSACCT00020021127.1">
    <property type="protein sequence ID" value="ENSACCP00020020247.1"/>
    <property type="gene ID" value="ENSACCG00020013930.1"/>
</dbReference>
<feature type="domain" description="Tim10-like" evidence="2">
    <location>
        <begin position="31"/>
        <end position="69"/>
    </location>
</feature>
<evidence type="ECO:0000256" key="1">
    <source>
        <dbReference type="SAM" id="MobiDB-lite"/>
    </source>
</evidence>
<evidence type="ECO:0000259" key="2">
    <source>
        <dbReference type="Pfam" id="PF02953"/>
    </source>
</evidence>
<accession>A0A663F714</accession>
<dbReference type="GeneTree" id="ENSGT00390000014000"/>
<name>A0A663F714_AQUCH</name>
<reference evidence="3" key="1">
    <citation type="submission" date="2025-08" db="UniProtKB">
        <authorList>
            <consortium name="Ensembl"/>
        </authorList>
    </citation>
    <scope>IDENTIFICATION</scope>
</reference>
<sequence length="169" mass="17701">MESGFGSDFGSDFASGGGGGGKLDPGLIMEQVKVQIAVANAQELLQRMTDKCFRKCIGKPGGALDNSEQVSAAGETRGPAGHPAGRPLRALLSRRSASPCAWTGTWTPGTRFPEPTTLGCSGREPTCDAPRLLERGGTTWGRDERPVQVVGVKSCCLSSPCRGRAINPR</sequence>
<dbReference type="InParanoid" id="A0A663F714"/>